<organism evidence="1 2">
    <name type="scientific">Abyssobacteria bacterium (strain SURF_5)</name>
    <dbReference type="NCBI Taxonomy" id="2093360"/>
    <lineage>
        <taxon>Bacteria</taxon>
        <taxon>Pseudomonadati</taxon>
        <taxon>Candidatus Hydrogenedentota</taxon>
        <taxon>Candidatus Abyssobacteria</taxon>
    </lineage>
</organism>
<comment type="caution">
    <text evidence="1">The sequence shown here is derived from an EMBL/GenBank/DDBJ whole genome shotgun (WGS) entry which is preliminary data.</text>
</comment>
<dbReference type="Proteomes" id="UP000265882">
    <property type="component" value="Unassembled WGS sequence"/>
</dbReference>
<accession>A0A3A4NV45</accession>
<dbReference type="AlphaFoldDB" id="A0A3A4NV45"/>
<reference evidence="1 2" key="1">
    <citation type="journal article" date="2017" name="ISME J.">
        <title>Energy and carbon metabolisms in a deep terrestrial subsurface fluid microbial community.</title>
        <authorList>
            <person name="Momper L."/>
            <person name="Jungbluth S.P."/>
            <person name="Lee M.D."/>
            <person name="Amend J.P."/>
        </authorList>
    </citation>
    <scope>NUCLEOTIDE SEQUENCE [LARGE SCALE GENOMIC DNA]</scope>
    <source>
        <strain evidence="1">SURF_5</strain>
    </source>
</reference>
<dbReference type="EMBL" id="QZKU01000086">
    <property type="protein sequence ID" value="RJP19694.1"/>
    <property type="molecule type" value="Genomic_DNA"/>
</dbReference>
<gene>
    <name evidence="1" type="ORF">C4520_12510</name>
</gene>
<sequence length="86" mass="9292">MKEFDEVPVLHHVVFDTSSAVTLKSAITSLYTTSNPVCPIHGRPTFVGFKQGTTSNNAGRFRCGIAWAPKATGEKLLRKCIGGGRK</sequence>
<evidence type="ECO:0000313" key="2">
    <source>
        <dbReference type="Proteomes" id="UP000265882"/>
    </source>
</evidence>
<proteinExistence type="predicted"/>
<name>A0A3A4NV45_ABYX5</name>
<protein>
    <submittedName>
        <fullName evidence="1">Uncharacterized protein</fullName>
    </submittedName>
</protein>
<evidence type="ECO:0000313" key="1">
    <source>
        <dbReference type="EMBL" id="RJP19694.1"/>
    </source>
</evidence>